<sequence length="139" mass="16106">MFPEELPKRLIKMFSFIGDTVLDPFLGSGTTSLVAKNLHRNSIGYEVNNDYLSVIQEKLGLKQKGIFHQDTKVEIIKQAKPVVDFKEESKKLPYIFKDPIKFDKKVDPRKLKFGSKIEIDDMAKTPDYREHQYPFGVQI</sequence>
<dbReference type="PRINTS" id="PR00508">
    <property type="entry name" value="S21N4MTFRASE"/>
</dbReference>
<dbReference type="SUPFAM" id="SSF53335">
    <property type="entry name" value="S-adenosyl-L-methionine-dependent methyltransferases"/>
    <property type="match status" value="1"/>
</dbReference>
<proteinExistence type="predicted"/>
<reference evidence="4 5" key="1">
    <citation type="submission" date="2017-09" db="EMBL/GenBank/DDBJ databases">
        <title>Depth-based differentiation of microbial function through sediment-hosted aquifers and enrichment of novel symbionts in the deep terrestrial subsurface.</title>
        <authorList>
            <person name="Probst A.J."/>
            <person name="Ladd B."/>
            <person name="Jarett J.K."/>
            <person name="Geller-Mcgrath D.E."/>
            <person name="Sieber C.M."/>
            <person name="Emerson J.B."/>
            <person name="Anantharaman K."/>
            <person name="Thomas B.C."/>
            <person name="Malmstrom R."/>
            <person name="Stieglmeier M."/>
            <person name="Klingl A."/>
            <person name="Woyke T."/>
            <person name="Ryan C.M."/>
            <person name="Banfield J.F."/>
        </authorList>
    </citation>
    <scope>NUCLEOTIDE SEQUENCE [LARGE SCALE GENOMIC DNA]</scope>
    <source>
        <strain evidence="4">CG23_combo_of_CG06-09_8_20_14_all_48_7</strain>
    </source>
</reference>
<name>A0A2G9YAP0_9BACT</name>
<organism evidence="4 5">
    <name type="scientific">bacterium (Candidatus Ratteibacteria) CG23_combo_of_CG06-09_8_20_14_all_48_7</name>
    <dbReference type="NCBI Taxonomy" id="2014292"/>
    <lineage>
        <taxon>Bacteria</taxon>
        <taxon>Candidatus Ratteibacteria</taxon>
    </lineage>
</organism>
<keyword evidence="2" id="KW-0808">Transferase</keyword>
<dbReference type="GO" id="GO:0032259">
    <property type="term" value="P:methylation"/>
    <property type="evidence" value="ECO:0007669"/>
    <property type="project" value="UniProtKB-KW"/>
</dbReference>
<dbReference type="InterPro" id="IPR002941">
    <property type="entry name" value="DNA_methylase_N4/N6"/>
</dbReference>
<evidence type="ECO:0000259" key="3">
    <source>
        <dbReference type="Pfam" id="PF01555"/>
    </source>
</evidence>
<dbReference type="AlphaFoldDB" id="A0A2G9YAP0"/>
<dbReference type="EMBL" id="PCRF01000151">
    <property type="protein sequence ID" value="PIP16299.1"/>
    <property type="molecule type" value="Genomic_DNA"/>
</dbReference>
<dbReference type="Gene3D" id="3.40.50.150">
    <property type="entry name" value="Vaccinia Virus protein VP39"/>
    <property type="match status" value="1"/>
</dbReference>
<keyword evidence="1" id="KW-0489">Methyltransferase</keyword>
<evidence type="ECO:0000313" key="4">
    <source>
        <dbReference type="EMBL" id="PIP16299.1"/>
    </source>
</evidence>
<comment type="caution">
    <text evidence="4">The sequence shown here is derived from an EMBL/GenBank/DDBJ whole genome shotgun (WGS) entry which is preliminary data.</text>
</comment>
<dbReference type="GO" id="GO:0003677">
    <property type="term" value="F:DNA binding"/>
    <property type="evidence" value="ECO:0007669"/>
    <property type="project" value="InterPro"/>
</dbReference>
<evidence type="ECO:0000256" key="2">
    <source>
        <dbReference type="ARBA" id="ARBA00022679"/>
    </source>
</evidence>
<evidence type="ECO:0000313" key="5">
    <source>
        <dbReference type="Proteomes" id="UP000230392"/>
    </source>
</evidence>
<gene>
    <name evidence="4" type="ORF">COX46_03105</name>
</gene>
<dbReference type="InterPro" id="IPR001091">
    <property type="entry name" value="RM_Methyltransferase"/>
</dbReference>
<evidence type="ECO:0000256" key="1">
    <source>
        <dbReference type="ARBA" id="ARBA00022603"/>
    </source>
</evidence>
<protein>
    <recommendedName>
        <fullName evidence="3">DNA methylase N-4/N-6 domain-containing protein</fullName>
    </recommendedName>
</protein>
<dbReference type="Pfam" id="PF01555">
    <property type="entry name" value="N6_N4_Mtase"/>
    <property type="match status" value="1"/>
</dbReference>
<dbReference type="Proteomes" id="UP000230392">
    <property type="component" value="Unassembled WGS sequence"/>
</dbReference>
<dbReference type="InterPro" id="IPR029063">
    <property type="entry name" value="SAM-dependent_MTases_sf"/>
</dbReference>
<feature type="domain" description="DNA methylase N-4/N-6" evidence="3">
    <location>
        <begin position="2"/>
        <end position="57"/>
    </location>
</feature>
<accession>A0A2G9YAP0</accession>
<dbReference type="GO" id="GO:0008170">
    <property type="term" value="F:N-methyltransferase activity"/>
    <property type="evidence" value="ECO:0007669"/>
    <property type="project" value="InterPro"/>
</dbReference>